<evidence type="ECO:0000313" key="8">
    <source>
        <dbReference type="EMBL" id="GJT35975.1"/>
    </source>
</evidence>
<comment type="subcellular location">
    <subcellularLocation>
        <location evidence="1">Nucleus</location>
    </subcellularLocation>
</comment>
<feature type="compositionally biased region" description="Low complexity" evidence="6">
    <location>
        <begin position="56"/>
        <end position="76"/>
    </location>
</feature>
<feature type="compositionally biased region" description="Polar residues" evidence="6">
    <location>
        <begin position="34"/>
        <end position="50"/>
    </location>
</feature>
<dbReference type="Proteomes" id="UP001151760">
    <property type="component" value="Unassembled WGS sequence"/>
</dbReference>
<dbReference type="PANTHER" id="PTHR31282">
    <property type="entry name" value="WRKY TRANSCRIPTION FACTOR 21-RELATED"/>
    <property type="match status" value="1"/>
</dbReference>
<keyword evidence="3" id="KW-0238">DNA-binding</keyword>
<dbReference type="SUPFAM" id="SSF118290">
    <property type="entry name" value="WRKY DNA-binding domain"/>
    <property type="match status" value="1"/>
</dbReference>
<dbReference type="InterPro" id="IPR003657">
    <property type="entry name" value="WRKY_dom"/>
</dbReference>
<keyword evidence="9" id="KW-1185">Reference proteome</keyword>
<feature type="domain" description="WRKY" evidence="7">
    <location>
        <begin position="154"/>
        <end position="220"/>
    </location>
</feature>
<evidence type="ECO:0000256" key="6">
    <source>
        <dbReference type="SAM" id="MobiDB-lite"/>
    </source>
</evidence>
<dbReference type="InterPro" id="IPR036576">
    <property type="entry name" value="WRKY_dom_sf"/>
</dbReference>
<dbReference type="SMART" id="SM00774">
    <property type="entry name" value="WRKY"/>
    <property type="match status" value="1"/>
</dbReference>
<reference evidence="8" key="1">
    <citation type="journal article" date="2022" name="Int. J. Mol. Sci.">
        <title>Draft Genome of Tanacetum Coccineum: Genomic Comparison of Closely Related Tanacetum-Family Plants.</title>
        <authorList>
            <person name="Yamashiro T."/>
            <person name="Shiraishi A."/>
            <person name="Nakayama K."/>
            <person name="Satake H."/>
        </authorList>
    </citation>
    <scope>NUCLEOTIDE SEQUENCE</scope>
</reference>
<evidence type="ECO:0000256" key="4">
    <source>
        <dbReference type="ARBA" id="ARBA00023163"/>
    </source>
</evidence>
<evidence type="ECO:0000256" key="2">
    <source>
        <dbReference type="ARBA" id="ARBA00023015"/>
    </source>
</evidence>
<evidence type="ECO:0000256" key="3">
    <source>
        <dbReference type="ARBA" id="ARBA00023125"/>
    </source>
</evidence>
<dbReference type="EMBL" id="BQNB010015096">
    <property type="protein sequence ID" value="GJT35975.1"/>
    <property type="molecule type" value="Genomic_DNA"/>
</dbReference>
<evidence type="ECO:0000313" key="9">
    <source>
        <dbReference type="Proteomes" id="UP001151760"/>
    </source>
</evidence>
<dbReference type="PROSITE" id="PS50811">
    <property type="entry name" value="WRKY"/>
    <property type="match status" value="1"/>
</dbReference>
<name>A0ABQ5D9P2_9ASTR</name>
<accession>A0ABQ5D9P2</accession>
<evidence type="ECO:0000256" key="1">
    <source>
        <dbReference type="ARBA" id="ARBA00004123"/>
    </source>
</evidence>
<reference evidence="8" key="2">
    <citation type="submission" date="2022-01" db="EMBL/GenBank/DDBJ databases">
        <authorList>
            <person name="Yamashiro T."/>
            <person name="Shiraishi A."/>
            <person name="Satake H."/>
            <person name="Nakayama K."/>
        </authorList>
    </citation>
    <scope>NUCLEOTIDE SEQUENCE</scope>
</reference>
<evidence type="ECO:0000259" key="7">
    <source>
        <dbReference type="PROSITE" id="PS50811"/>
    </source>
</evidence>
<gene>
    <name evidence="8" type="ORF">Tco_0926394</name>
</gene>
<protein>
    <submittedName>
        <fullName evidence="8">Probable WRKY transcription factor 17</fullName>
    </submittedName>
</protein>
<proteinExistence type="predicted"/>
<keyword evidence="2" id="KW-0805">Transcription regulation</keyword>
<comment type="caution">
    <text evidence="8">The sequence shown here is derived from an EMBL/GenBank/DDBJ whole genome shotgun (WGS) entry which is preliminary data.</text>
</comment>
<dbReference type="Pfam" id="PF03106">
    <property type="entry name" value="WRKY"/>
    <property type="match status" value="1"/>
</dbReference>
<evidence type="ECO:0000256" key="5">
    <source>
        <dbReference type="ARBA" id="ARBA00023242"/>
    </source>
</evidence>
<dbReference type="InterPro" id="IPR044810">
    <property type="entry name" value="WRKY_plant"/>
</dbReference>
<keyword evidence="4" id="KW-0804">Transcription</keyword>
<keyword evidence="5" id="KW-0539">Nucleus</keyword>
<organism evidence="8 9">
    <name type="scientific">Tanacetum coccineum</name>
    <dbReference type="NCBI Taxonomy" id="301880"/>
    <lineage>
        <taxon>Eukaryota</taxon>
        <taxon>Viridiplantae</taxon>
        <taxon>Streptophyta</taxon>
        <taxon>Embryophyta</taxon>
        <taxon>Tracheophyta</taxon>
        <taxon>Spermatophyta</taxon>
        <taxon>Magnoliopsida</taxon>
        <taxon>eudicotyledons</taxon>
        <taxon>Gunneridae</taxon>
        <taxon>Pentapetalae</taxon>
        <taxon>asterids</taxon>
        <taxon>campanulids</taxon>
        <taxon>Asterales</taxon>
        <taxon>Asteraceae</taxon>
        <taxon>Asteroideae</taxon>
        <taxon>Anthemideae</taxon>
        <taxon>Anthemidinae</taxon>
        <taxon>Tanacetum</taxon>
    </lineage>
</organism>
<sequence>MAVDYITSQTTPNHLTHSIKRAGHARFRRAPSHSPASSDSNGPSTSTQSAPVKLQSTEQSTSYTTSSSTSTNSSSFLLSSGEEESVSDGKRFSFLGVVSPVPAFSARKPPLPSSHRKRYAVDRPTRSETNSGCHCCKRRKSTSKREIRRVPITGSNTIPADDYTWKKYGEKRTQGSPYPSVYYKCNTGKGCPARKRVEVTLDDSKMLLVTYAGEHVHGHAPVLSVQL</sequence>
<feature type="region of interest" description="Disordered" evidence="6">
    <location>
        <begin position="103"/>
        <end position="125"/>
    </location>
</feature>
<dbReference type="Gene3D" id="2.20.25.80">
    <property type="entry name" value="WRKY domain"/>
    <property type="match status" value="1"/>
</dbReference>
<feature type="region of interest" description="Disordered" evidence="6">
    <location>
        <begin position="23"/>
        <end position="76"/>
    </location>
</feature>